<dbReference type="EMBL" id="CM037154">
    <property type="protein sequence ID" value="KAH7860153.1"/>
    <property type="molecule type" value="Genomic_DNA"/>
</dbReference>
<proteinExistence type="predicted"/>
<comment type="caution">
    <text evidence="1">The sequence shown here is derived from an EMBL/GenBank/DDBJ whole genome shotgun (WGS) entry which is preliminary data.</text>
</comment>
<name>A0ACB7Z2U9_9ERIC</name>
<reference evidence="1 2" key="1">
    <citation type="journal article" date="2021" name="Hortic Res">
        <title>High-quality reference genome and annotation aids understanding of berry development for evergreen blueberry (Vaccinium darrowii).</title>
        <authorList>
            <person name="Yu J."/>
            <person name="Hulse-Kemp A.M."/>
            <person name="Babiker E."/>
            <person name="Staton M."/>
        </authorList>
    </citation>
    <scope>NUCLEOTIDE SEQUENCE [LARGE SCALE GENOMIC DNA]</scope>
    <source>
        <strain evidence="2">cv. NJ 8807/NJ 8810</strain>
        <tissue evidence="1">Young leaf</tissue>
    </source>
</reference>
<protein>
    <submittedName>
        <fullName evidence="1">Uncharacterized protein</fullName>
    </submittedName>
</protein>
<dbReference type="Proteomes" id="UP000828048">
    <property type="component" value="Chromosome 4"/>
</dbReference>
<organism evidence="1 2">
    <name type="scientific">Vaccinium darrowii</name>
    <dbReference type="NCBI Taxonomy" id="229202"/>
    <lineage>
        <taxon>Eukaryota</taxon>
        <taxon>Viridiplantae</taxon>
        <taxon>Streptophyta</taxon>
        <taxon>Embryophyta</taxon>
        <taxon>Tracheophyta</taxon>
        <taxon>Spermatophyta</taxon>
        <taxon>Magnoliopsida</taxon>
        <taxon>eudicotyledons</taxon>
        <taxon>Gunneridae</taxon>
        <taxon>Pentapetalae</taxon>
        <taxon>asterids</taxon>
        <taxon>Ericales</taxon>
        <taxon>Ericaceae</taxon>
        <taxon>Vaccinioideae</taxon>
        <taxon>Vaccinieae</taxon>
        <taxon>Vaccinium</taxon>
    </lineage>
</organism>
<evidence type="ECO:0000313" key="1">
    <source>
        <dbReference type="EMBL" id="KAH7860153.1"/>
    </source>
</evidence>
<gene>
    <name evidence="1" type="ORF">Vadar_009999</name>
</gene>
<keyword evidence="2" id="KW-1185">Reference proteome</keyword>
<evidence type="ECO:0000313" key="2">
    <source>
        <dbReference type="Proteomes" id="UP000828048"/>
    </source>
</evidence>
<accession>A0ACB7Z2U9</accession>
<sequence length="195" mass="22433">MRSCMDVDDSITIHDLSLCTTRDILNATSPAGVTLAFVFLTSTLTVDIIRREDWSPSSVGWKFNRSSSRIPDRSSDRVCYKIKQMEFCPTCGILLQYELPKLSNPARFFCPTCPYVCHIERKVKIKRRQHLVKKEIEPIFSKDDMKNGPTTEATCPNCGHGKAVFQQLQIRSADEPMSTFYWCLNEKCGHQWRED</sequence>